<evidence type="ECO:0000313" key="3">
    <source>
        <dbReference type="EMBL" id="MTD33807.1"/>
    </source>
</evidence>
<dbReference type="SUPFAM" id="SSF141868">
    <property type="entry name" value="EAL domain-like"/>
    <property type="match status" value="1"/>
</dbReference>
<dbReference type="AlphaFoldDB" id="A0A844GFX6"/>
<reference evidence="3 4" key="1">
    <citation type="submission" date="2019-11" db="EMBL/GenBank/DDBJ databases">
        <title>Draft genome sequence of Paludibacterium sp. dN18-1.</title>
        <authorList>
            <person name="Im W.-T."/>
        </authorList>
    </citation>
    <scope>NUCLEOTIDE SEQUENCE [LARGE SCALE GENOMIC DNA]</scope>
    <source>
        <strain evidence="4">dN 18-1</strain>
    </source>
</reference>
<protein>
    <submittedName>
        <fullName evidence="3">EAL domain-containing protein</fullName>
    </submittedName>
</protein>
<gene>
    <name evidence="3" type="ORF">GKE73_14625</name>
</gene>
<dbReference type="SMART" id="SM00052">
    <property type="entry name" value="EAL"/>
    <property type="match status" value="1"/>
</dbReference>
<dbReference type="Pfam" id="PF00563">
    <property type="entry name" value="EAL"/>
    <property type="match status" value="1"/>
</dbReference>
<dbReference type="PANTHER" id="PTHR33121:SF70">
    <property type="entry name" value="SIGNALING PROTEIN YKOW"/>
    <property type="match status" value="1"/>
</dbReference>
<feature type="compositionally biased region" description="Basic residues" evidence="1">
    <location>
        <begin position="215"/>
        <end position="224"/>
    </location>
</feature>
<feature type="domain" description="EAL" evidence="2">
    <location>
        <begin position="1"/>
        <end position="197"/>
    </location>
</feature>
<dbReference type="PROSITE" id="PS50883">
    <property type="entry name" value="EAL"/>
    <property type="match status" value="1"/>
</dbReference>
<dbReference type="InterPro" id="IPR035919">
    <property type="entry name" value="EAL_sf"/>
</dbReference>
<dbReference type="CDD" id="cd01948">
    <property type="entry name" value="EAL"/>
    <property type="match status" value="1"/>
</dbReference>
<dbReference type="RefSeq" id="WP_280955007.1">
    <property type="nucleotide sequence ID" value="NZ_WLYX01000001.1"/>
</dbReference>
<proteinExistence type="predicted"/>
<dbReference type="Gene3D" id="3.20.20.450">
    <property type="entry name" value="EAL domain"/>
    <property type="match status" value="1"/>
</dbReference>
<dbReference type="EMBL" id="WLYX01000001">
    <property type="protein sequence ID" value="MTD33807.1"/>
    <property type="molecule type" value="Genomic_DNA"/>
</dbReference>
<evidence type="ECO:0000259" key="2">
    <source>
        <dbReference type="PROSITE" id="PS50883"/>
    </source>
</evidence>
<keyword evidence="4" id="KW-1185">Reference proteome</keyword>
<sequence>MNTPMEIVLGDWVLAQAFAQATRWNEQGNPIQISINISASQLQEDRFYDKLTQLLQTYPLVSPHQIELEVLESSALQDIDKAVMVLERCRALGMGAALDDFGTGYSSLTFFRRLPVNLVKIDRSFVSELPSDLEDQVIIEGVVSMAGCTSARSLPKGWKASNTAKPCCNSAATGGKGMRLVTRCLANNWLSGRRNGAGQNSGRRNITTTTNTARSPHHRYRSDT</sequence>
<feature type="region of interest" description="Disordered" evidence="1">
    <location>
        <begin position="195"/>
        <end position="224"/>
    </location>
</feature>
<dbReference type="InterPro" id="IPR050706">
    <property type="entry name" value="Cyclic-di-GMP_PDE-like"/>
</dbReference>
<organism evidence="3 4">
    <name type="scientific">Paludibacterium denitrificans</name>
    <dbReference type="NCBI Taxonomy" id="2675226"/>
    <lineage>
        <taxon>Bacteria</taxon>
        <taxon>Pseudomonadati</taxon>
        <taxon>Pseudomonadota</taxon>
        <taxon>Betaproteobacteria</taxon>
        <taxon>Neisseriales</taxon>
        <taxon>Chromobacteriaceae</taxon>
        <taxon>Paludibacterium</taxon>
    </lineage>
</organism>
<dbReference type="Proteomes" id="UP000446658">
    <property type="component" value="Unassembled WGS sequence"/>
</dbReference>
<dbReference type="GO" id="GO:0071111">
    <property type="term" value="F:cyclic-guanylate-specific phosphodiesterase activity"/>
    <property type="evidence" value="ECO:0007669"/>
    <property type="project" value="InterPro"/>
</dbReference>
<evidence type="ECO:0000256" key="1">
    <source>
        <dbReference type="SAM" id="MobiDB-lite"/>
    </source>
</evidence>
<comment type="caution">
    <text evidence="3">The sequence shown here is derived from an EMBL/GenBank/DDBJ whole genome shotgun (WGS) entry which is preliminary data.</text>
</comment>
<dbReference type="InterPro" id="IPR001633">
    <property type="entry name" value="EAL_dom"/>
</dbReference>
<evidence type="ECO:0000313" key="4">
    <source>
        <dbReference type="Proteomes" id="UP000446658"/>
    </source>
</evidence>
<name>A0A844GFX6_9NEIS</name>
<feature type="compositionally biased region" description="Polar residues" evidence="1">
    <location>
        <begin position="197"/>
        <end position="206"/>
    </location>
</feature>
<dbReference type="PANTHER" id="PTHR33121">
    <property type="entry name" value="CYCLIC DI-GMP PHOSPHODIESTERASE PDEF"/>
    <property type="match status" value="1"/>
</dbReference>
<accession>A0A844GFX6</accession>